<dbReference type="EMBL" id="MU826838">
    <property type="protein sequence ID" value="KAJ7372185.1"/>
    <property type="molecule type" value="Genomic_DNA"/>
</dbReference>
<dbReference type="Gene3D" id="4.10.900.10">
    <property type="entry name" value="TCF3-CBD (Catenin binding domain)"/>
    <property type="match status" value="1"/>
</dbReference>
<organism evidence="2 3">
    <name type="scientific">Desmophyllum pertusum</name>
    <dbReference type="NCBI Taxonomy" id="174260"/>
    <lineage>
        <taxon>Eukaryota</taxon>
        <taxon>Metazoa</taxon>
        <taxon>Cnidaria</taxon>
        <taxon>Anthozoa</taxon>
        <taxon>Hexacorallia</taxon>
        <taxon>Scleractinia</taxon>
        <taxon>Caryophylliina</taxon>
        <taxon>Caryophylliidae</taxon>
        <taxon>Desmophyllum</taxon>
    </lineage>
</organism>
<feature type="region of interest" description="Disordered" evidence="1">
    <location>
        <begin position="93"/>
        <end position="119"/>
    </location>
</feature>
<sequence>MDLEHGHEHASIRVYDEKGVRGTDNDQFDLRELMTYKHHVMPGKVDENLVGTTNPGFHGSMPVVTSQLHTTIVGHVWRADSNLSLSHDEVRSFDDEGLDSDVDDLSELGSGDDEDWDRPDDWDSRFIGLS</sequence>
<evidence type="ECO:0000256" key="1">
    <source>
        <dbReference type="SAM" id="MobiDB-lite"/>
    </source>
</evidence>
<name>A0A9W9YZB5_9CNID</name>
<keyword evidence="3" id="KW-1185">Reference proteome</keyword>
<dbReference type="AlphaFoldDB" id="A0A9W9YZB5"/>
<comment type="caution">
    <text evidence="2">The sequence shown here is derived from an EMBL/GenBank/DDBJ whole genome shotgun (WGS) entry which is preliminary data.</text>
</comment>
<accession>A0A9W9YZB5</accession>
<evidence type="ECO:0000313" key="3">
    <source>
        <dbReference type="Proteomes" id="UP001163046"/>
    </source>
</evidence>
<gene>
    <name evidence="2" type="ORF">OS493_020614</name>
</gene>
<protein>
    <submittedName>
        <fullName evidence="2">Uncharacterized protein</fullName>
    </submittedName>
</protein>
<feature type="compositionally biased region" description="Acidic residues" evidence="1">
    <location>
        <begin position="95"/>
        <end position="118"/>
    </location>
</feature>
<dbReference type="InterPro" id="IPR027397">
    <property type="entry name" value="Catenin-bd_sf"/>
</dbReference>
<reference evidence="2" key="1">
    <citation type="submission" date="2023-01" db="EMBL/GenBank/DDBJ databases">
        <title>Genome assembly of the deep-sea coral Lophelia pertusa.</title>
        <authorList>
            <person name="Herrera S."/>
            <person name="Cordes E."/>
        </authorList>
    </citation>
    <scope>NUCLEOTIDE SEQUENCE</scope>
    <source>
        <strain evidence="2">USNM1676648</strain>
        <tissue evidence="2">Polyp</tissue>
    </source>
</reference>
<proteinExistence type="predicted"/>
<dbReference type="Proteomes" id="UP001163046">
    <property type="component" value="Unassembled WGS sequence"/>
</dbReference>
<evidence type="ECO:0000313" key="2">
    <source>
        <dbReference type="EMBL" id="KAJ7372185.1"/>
    </source>
</evidence>